<evidence type="ECO:0000256" key="3">
    <source>
        <dbReference type="ARBA" id="ARBA00022475"/>
    </source>
</evidence>
<feature type="transmembrane region" description="Helical" evidence="7">
    <location>
        <begin position="165"/>
        <end position="190"/>
    </location>
</feature>
<name>A0A101KMA9_RHILI</name>
<dbReference type="Pfam" id="PF00528">
    <property type="entry name" value="BPD_transp_1"/>
    <property type="match status" value="1"/>
</dbReference>
<gene>
    <name evidence="9" type="ORF">AU467_33495</name>
</gene>
<keyword evidence="2 7" id="KW-0813">Transport</keyword>
<reference evidence="9 10" key="1">
    <citation type="submission" date="2015-12" db="EMBL/GenBank/DDBJ databases">
        <title>Draft genome sequence of Mesorhizobium sp. UFLA 01-765, a multitolerant efficient symbiont and plant-growth promoting strain isolated from Zn-mining soil using Leucaena leucocephala as a trap plant.</title>
        <authorList>
            <person name="Rangel W.M."/>
            <person name="Thijs S."/>
            <person name="Longatti S.M."/>
            <person name="Moreira F.M."/>
            <person name="Weyens N."/>
            <person name="Vangronsveld J."/>
            <person name="Van Hamme J.D."/>
            <person name="Bottos E.M."/>
            <person name="Rineau F."/>
        </authorList>
    </citation>
    <scope>NUCLEOTIDE SEQUENCE [LARGE SCALE GENOMIC DNA]</scope>
    <source>
        <strain evidence="9 10">UFLA 01-765</strain>
    </source>
</reference>
<evidence type="ECO:0000256" key="2">
    <source>
        <dbReference type="ARBA" id="ARBA00022448"/>
    </source>
</evidence>
<dbReference type="GO" id="GO:0005886">
    <property type="term" value="C:plasma membrane"/>
    <property type="evidence" value="ECO:0007669"/>
    <property type="project" value="UniProtKB-SubCell"/>
</dbReference>
<evidence type="ECO:0000256" key="4">
    <source>
        <dbReference type="ARBA" id="ARBA00022692"/>
    </source>
</evidence>
<keyword evidence="4 7" id="KW-0812">Transmembrane</keyword>
<dbReference type="EMBL" id="LPWA01000165">
    <property type="protein sequence ID" value="KUM23416.1"/>
    <property type="molecule type" value="Genomic_DNA"/>
</dbReference>
<comment type="caution">
    <text evidence="9">The sequence shown here is derived from an EMBL/GenBank/DDBJ whole genome shotgun (WGS) entry which is preliminary data.</text>
</comment>
<keyword evidence="3" id="KW-1003">Cell membrane</keyword>
<dbReference type="PANTHER" id="PTHR30193">
    <property type="entry name" value="ABC TRANSPORTER PERMEASE PROTEIN"/>
    <property type="match status" value="1"/>
</dbReference>
<organism evidence="9 10">
    <name type="scientific">Rhizobium loti</name>
    <name type="common">Mesorhizobium loti</name>
    <dbReference type="NCBI Taxonomy" id="381"/>
    <lineage>
        <taxon>Bacteria</taxon>
        <taxon>Pseudomonadati</taxon>
        <taxon>Pseudomonadota</taxon>
        <taxon>Alphaproteobacteria</taxon>
        <taxon>Hyphomicrobiales</taxon>
        <taxon>Phyllobacteriaceae</taxon>
        <taxon>Mesorhizobium</taxon>
    </lineage>
</organism>
<dbReference type="InterPro" id="IPR051393">
    <property type="entry name" value="ABC_transporter_permease"/>
</dbReference>
<dbReference type="Proteomes" id="UP000053176">
    <property type="component" value="Unassembled WGS sequence"/>
</dbReference>
<sequence>MPAAVIRGARVSYPMPWRDRARHWLWYLPALTLVLSVTLVPMMTAFWIAVHSTHFYDIREFVGLDNFRYLFDRPDFALWAGNSLIYVTATLALALSLGLGSAILLQSASRGSGLFRTVLLLPWTFSLSVAATFWLWLYNPSFGLIPLGMKAVGIQPGLMLGNPNLALLLLIISTAWWSFPHAMVILSAALQSVPKELYEAVAIDGGSAWHSFRHVTLPHVLPTLCSAGLILGIGYLTLVTMIIVLTGGGPLGATTTWSFWIFRETASATNVGPAAVMSIIVLLVNVAMGVAQVKLTSRAKG</sequence>
<dbReference type="SUPFAM" id="SSF161098">
    <property type="entry name" value="MetI-like"/>
    <property type="match status" value="1"/>
</dbReference>
<dbReference type="InterPro" id="IPR035906">
    <property type="entry name" value="MetI-like_sf"/>
</dbReference>
<dbReference type="CDD" id="cd06261">
    <property type="entry name" value="TM_PBP2"/>
    <property type="match status" value="1"/>
</dbReference>
<keyword evidence="5 7" id="KW-1133">Transmembrane helix</keyword>
<comment type="subcellular location">
    <subcellularLocation>
        <location evidence="1 7">Cell membrane</location>
        <topology evidence="1 7">Multi-pass membrane protein</topology>
    </subcellularLocation>
</comment>
<feature type="transmembrane region" description="Helical" evidence="7">
    <location>
        <begin position="84"/>
        <end position="105"/>
    </location>
</feature>
<evidence type="ECO:0000256" key="7">
    <source>
        <dbReference type="RuleBase" id="RU363032"/>
    </source>
</evidence>
<keyword evidence="6 7" id="KW-0472">Membrane</keyword>
<dbReference type="PROSITE" id="PS50928">
    <property type="entry name" value="ABC_TM1"/>
    <property type="match status" value="1"/>
</dbReference>
<evidence type="ECO:0000256" key="6">
    <source>
        <dbReference type="ARBA" id="ARBA00023136"/>
    </source>
</evidence>
<dbReference type="InterPro" id="IPR000515">
    <property type="entry name" value="MetI-like"/>
</dbReference>
<dbReference type="AlphaFoldDB" id="A0A101KMA9"/>
<feature type="transmembrane region" description="Helical" evidence="7">
    <location>
        <begin position="24"/>
        <end position="50"/>
    </location>
</feature>
<comment type="similarity">
    <text evidence="7">Belongs to the binding-protein-dependent transport system permease family.</text>
</comment>
<evidence type="ECO:0000259" key="8">
    <source>
        <dbReference type="PROSITE" id="PS50928"/>
    </source>
</evidence>
<evidence type="ECO:0000313" key="10">
    <source>
        <dbReference type="Proteomes" id="UP000053176"/>
    </source>
</evidence>
<dbReference type="PANTHER" id="PTHR30193:SF37">
    <property type="entry name" value="INNER MEMBRANE ABC TRANSPORTER PERMEASE PROTEIN YCJO"/>
    <property type="match status" value="1"/>
</dbReference>
<protein>
    <recommendedName>
        <fullName evidence="8">ABC transmembrane type-1 domain-containing protein</fullName>
    </recommendedName>
</protein>
<evidence type="ECO:0000256" key="1">
    <source>
        <dbReference type="ARBA" id="ARBA00004651"/>
    </source>
</evidence>
<proteinExistence type="inferred from homology"/>
<dbReference type="Gene3D" id="1.10.3720.10">
    <property type="entry name" value="MetI-like"/>
    <property type="match status" value="1"/>
</dbReference>
<feature type="domain" description="ABC transmembrane type-1" evidence="8">
    <location>
        <begin position="80"/>
        <end position="292"/>
    </location>
</feature>
<feature type="transmembrane region" description="Helical" evidence="7">
    <location>
        <begin position="271"/>
        <end position="291"/>
    </location>
</feature>
<evidence type="ECO:0000256" key="5">
    <source>
        <dbReference type="ARBA" id="ARBA00022989"/>
    </source>
</evidence>
<feature type="transmembrane region" description="Helical" evidence="7">
    <location>
        <begin position="229"/>
        <end position="251"/>
    </location>
</feature>
<evidence type="ECO:0000313" key="9">
    <source>
        <dbReference type="EMBL" id="KUM23416.1"/>
    </source>
</evidence>
<dbReference type="GO" id="GO:0055085">
    <property type="term" value="P:transmembrane transport"/>
    <property type="evidence" value="ECO:0007669"/>
    <property type="project" value="InterPro"/>
</dbReference>
<accession>A0A101KMA9</accession>
<feature type="transmembrane region" description="Helical" evidence="7">
    <location>
        <begin position="117"/>
        <end position="137"/>
    </location>
</feature>